<dbReference type="AlphaFoldDB" id="A0A0E0GB32"/>
<dbReference type="GO" id="GO:0008194">
    <property type="term" value="F:UDP-glycosyltransferase activity"/>
    <property type="evidence" value="ECO:0007669"/>
    <property type="project" value="InterPro"/>
</dbReference>
<reference evidence="4" key="1">
    <citation type="submission" date="2015-04" db="UniProtKB">
        <authorList>
            <consortium name="EnsemblPlants"/>
        </authorList>
    </citation>
    <scope>IDENTIFICATION</scope>
    <source>
        <strain evidence="4">SL10</strain>
    </source>
</reference>
<dbReference type="Gene3D" id="3.40.50.2000">
    <property type="entry name" value="Glycogen Phosphorylase B"/>
    <property type="match status" value="4"/>
</dbReference>
<dbReference type="FunFam" id="3.40.50.2000:FF:000051">
    <property type="entry name" value="Glycosyltransferase"/>
    <property type="match status" value="2"/>
</dbReference>
<evidence type="ECO:0000256" key="3">
    <source>
        <dbReference type="ARBA" id="ARBA00022679"/>
    </source>
</evidence>
<dbReference type="PANTHER" id="PTHR48046:SF6">
    <property type="entry name" value="GLYCOSYLTRANSFERASE"/>
    <property type="match status" value="1"/>
</dbReference>
<dbReference type="PROSITE" id="PS00375">
    <property type="entry name" value="UDPGT"/>
    <property type="match status" value="2"/>
</dbReference>
<dbReference type="InterPro" id="IPR035595">
    <property type="entry name" value="UDP_glycos_trans_CS"/>
</dbReference>
<dbReference type="OMA" id="MMAWPLY"/>
<dbReference type="EnsemblPlants" id="ONIVA02G30130.1">
    <property type="protein sequence ID" value="ONIVA02G30130.1"/>
    <property type="gene ID" value="ONIVA02G30130"/>
</dbReference>
<keyword evidence="5" id="KW-1185">Reference proteome</keyword>
<dbReference type="eggNOG" id="KOG1192">
    <property type="taxonomic scope" value="Eukaryota"/>
</dbReference>
<evidence type="ECO:0000256" key="2">
    <source>
        <dbReference type="ARBA" id="ARBA00022676"/>
    </source>
</evidence>
<dbReference type="SUPFAM" id="SSF53756">
    <property type="entry name" value="UDP-Glycosyltransferase/glycogen phosphorylase"/>
    <property type="match status" value="2"/>
</dbReference>
<evidence type="ECO:0000256" key="1">
    <source>
        <dbReference type="ARBA" id="ARBA00009995"/>
    </source>
</evidence>
<evidence type="ECO:0008006" key="6">
    <source>
        <dbReference type="Google" id="ProtNLM"/>
    </source>
</evidence>
<sequence>MAPAHAVTPHVVLLPSPGAGHVAPAAQLAARLAMHHGCTATIVTYTNLSTARNSSALASLPRGVTATALPEVSLDDLPADAHIVTRIVTVVRRSLPHLRELLLSLLGSSSLAGVTAFLTDMLCPAALAVAAELGIPRYCRDLPEPVVLPGCEPRHDDHLADPFHDNTFDAMEHDTLVAFKELSDKGVYPPAYAVGPLVRSPSGEAENDTCIRWLDEQPDGSVMYVCFGTGGTLSVAQTAELAAGLEASGQRFLWVVRFPSDKDVSASYFGTNNRGDDDDPTSYLPEGFVERTKGAGLAVPLWAPQVEVLNHRAVGGFVSHCGWNSTLEAASAGVPTLAWPLFAEQKMNAVMLSSERVGLAALRVRPDDDRGVVTREEVASAVRELMAGKKGAAARKKARELRAAAAVASAPGGPQQQALEAVVGEFKRSTSNLRTFKISEKTVSLDDLPADERIEMRVFTVVRRTLPHLRELLLSFLGSSPAGVTAFLADLLCPAALAVAAELGIPRYVFFTSNLLCLTTLLYTPELATTTTCECRDLPEPVVLPGCVPLHGADLIDPVQNRTNPVYQLMVELGLDYLLADGFLINTFDAMEHDTLVAFNELSDKGVYPPAYTVGPLVRSPSVEAANDVCIRWLDEQPDGSVLYVCLGSGGTLSVAQTAELAAGLEASGQRFLWVVRFPSDKDVSASYFGTNDRGDNDDPLSYLPEGFVERTKGAGLAVPLWAPQVEVLNHRAVGGFLSHCGWNSTLEAASAGVPMLAWPLFAEQRMNAVMLSSERVGLAVRMRPSSARPDNGVVPREEVGSAVRKLMVGEMGAVARKKAGELRAAAEMASAPGGPQHQALAEMVGKWKGRG</sequence>
<dbReference type="PANTHER" id="PTHR48046">
    <property type="entry name" value="UDP-GLYCOSYLTRANSFERASE 72E1"/>
    <property type="match status" value="1"/>
</dbReference>
<evidence type="ECO:0000313" key="4">
    <source>
        <dbReference type="EnsemblPlants" id="ONIVA02G30130.1"/>
    </source>
</evidence>
<dbReference type="STRING" id="4536.A0A0E0GB32"/>
<dbReference type="Pfam" id="PF00201">
    <property type="entry name" value="UDPGT"/>
    <property type="match status" value="2"/>
</dbReference>
<keyword evidence="3" id="KW-0808">Transferase</keyword>
<comment type="similarity">
    <text evidence="1">Belongs to the UDP-glycosyltransferase family.</text>
</comment>
<reference evidence="4" key="2">
    <citation type="submission" date="2018-04" db="EMBL/GenBank/DDBJ databases">
        <title>OnivRS2 (Oryza nivara Reference Sequence Version 2).</title>
        <authorList>
            <person name="Zhang J."/>
            <person name="Kudrna D."/>
            <person name="Lee S."/>
            <person name="Talag J."/>
            <person name="Rajasekar S."/>
            <person name="Welchert J."/>
            <person name="Hsing Y.-I."/>
            <person name="Wing R.A."/>
        </authorList>
    </citation>
    <scope>NUCLEOTIDE SEQUENCE [LARGE SCALE GENOMIC DNA]</scope>
    <source>
        <strain evidence="4">SL10</strain>
    </source>
</reference>
<proteinExistence type="inferred from homology"/>
<dbReference type="CDD" id="cd03784">
    <property type="entry name" value="GT1_Gtf-like"/>
    <property type="match status" value="2"/>
</dbReference>
<keyword evidence="2" id="KW-0328">Glycosyltransferase</keyword>
<organism evidence="4">
    <name type="scientific">Oryza nivara</name>
    <name type="common">Indian wild rice</name>
    <name type="synonym">Oryza sativa f. spontanea</name>
    <dbReference type="NCBI Taxonomy" id="4536"/>
    <lineage>
        <taxon>Eukaryota</taxon>
        <taxon>Viridiplantae</taxon>
        <taxon>Streptophyta</taxon>
        <taxon>Embryophyta</taxon>
        <taxon>Tracheophyta</taxon>
        <taxon>Spermatophyta</taxon>
        <taxon>Magnoliopsida</taxon>
        <taxon>Liliopsida</taxon>
        <taxon>Poales</taxon>
        <taxon>Poaceae</taxon>
        <taxon>BOP clade</taxon>
        <taxon>Oryzoideae</taxon>
        <taxon>Oryzeae</taxon>
        <taxon>Oryzinae</taxon>
        <taxon>Oryza</taxon>
    </lineage>
</organism>
<protein>
    <recommendedName>
        <fullName evidence="6">UDP-glycosyltransferases domain-containing protein</fullName>
    </recommendedName>
</protein>
<dbReference type="InterPro" id="IPR002213">
    <property type="entry name" value="UDP_glucos_trans"/>
</dbReference>
<evidence type="ECO:0000313" key="5">
    <source>
        <dbReference type="Proteomes" id="UP000006591"/>
    </source>
</evidence>
<dbReference type="Proteomes" id="UP000006591">
    <property type="component" value="Chromosome 2"/>
</dbReference>
<name>A0A0E0GB32_ORYNI</name>
<dbReference type="Gramene" id="ONIVA02G30130.1">
    <property type="protein sequence ID" value="ONIVA02G30130.1"/>
    <property type="gene ID" value="ONIVA02G30130"/>
</dbReference>
<accession>A0A0E0GB32</accession>
<dbReference type="HOGENOM" id="CLU_001724_8_5_1"/>